<protein>
    <submittedName>
        <fullName evidence="2">PE12</fullName>
    </submittedName>
</protein>
<accession>B7T006</accession>
<feature type="domain" description="PE" evidence="1">
    <location>
        <begin position="56"/>
        <end position="143"/>
    </location>
</feature>
<dbReference type="InterPro" id="IPR038332">
    <property type="entry name" value="PPE_sf"/>
</dbReference>
<name>B7T006_MYCIA</name>
<dbReference type="SUPFAM" id="SSF140459">
    <property type="entry name" value="PE/PPE dimer-like"/>
    <property type="match status" value="1"/>
</dbReference>
<reference evidence="2" key="1">
    <citation type="journal article" date="2009" name="J. Clin. Microbiol.">
        <title>Genomic comparison of PE and PPE genes in the Mycobacterium avium complex.</title>
        <authorList>
            <person name="Mackenzie N."/>
            <person name="Alexander D.C."/>
            <person name="Turenne C.Y."/>
            <person name="Behr M.A."/>
            <person name="De Buck J.M."/>
        </authorList>
    </citation>
    <scope>NUCLEOTIDE SEQUENCE</scope>
    <source>
        <strain evidence="2">ATCC 13950</strain>
    </source>
</reference>
<gene>
    <name evidence="2" type="primary">PE12</name>
</gene>
<dbReference type="EMBL" id="EU855006">
    <property type="protein sequence ID" value="ACJ35571.1"/>
    <property type="molecule type" value="Genomic_DNA"/>
</dbReference>
<evidence type="ECO:0000313" key="2">
    <source>
        <dbReference type="EMBL" id="ACJ35571.1"/>
    </source>
</evidence>
<dbReference type="AlphaFoldDB" id="B7T006"/>
<sequence length="148" mass="14940">MRACTKGKVQPFFTAADALNVSLRDKYRLGATGHVGVFVRGSSPLKGSQMSSASSAPDKLSAAAANLQSIGAALKAENTAAAAPTVAVVPAAADEVSMLTAVRFAAHAQRFQELSARAAAIQDLMVVMLAASAGSYAAIEAANTSSAE</sequence>
<dbReference type="Pfam" id="PF00934">
    <property type="entry name" value="PE"/>
    <property type="match status" value="1"/>
</dbReference>
<dbReference type="InterPro" id="IPR000084">
    <property type="entry name" value="PE-PGRS_N"/>
</dbReference>
<proteinExistence type="predicted"/>
<dbReference type="Gene3D" id="1.10.287.850">
    <property type="entry name" value="HP0062-like domain"/>
    <property type="match status" value="1"/>
</dbReference>
<evidence type="ECO:0000259" key="1">
    <source>
        <dbReference type="Pfam" id="PF00934"/>
    </source>
</evidence>
<organism evidence="2">
    <name type="scientific">Mycobacterium intracellulare (strain ATCC 13950 / DSM 43223 / JCM 6384 / NCTC 13025 / 3600)</name>
    <dbReference type="NCBI Taxonomy" id="487521"/>
    <lineage>
        <taxon>Bacteria</taxon>
        <taxon>Bacillati</taxon>
        <taxon>Actinomycetota</taxon>
        <taxon>Actinomycetes</taxon>
        <taxon>Mycobacteriales</taxon>
        <taxon>Mycobacteriaceae</taxon>
        <taxon>Mycobacterium</taxon>
        <taxon>Mycobacterium avium complex (MAC)</taxon>
    </lineage>
</organism>